<feature type="compositionally biased region" description="Basic residues" evidence="2">
    <location>
        <begin position="7"/>
        <end position="20"/>
    </location>
</feature>
<evidence type="ECO:0000256" key="1">
    <source>
        <dbReference type="ARBA" id="ARBA00007689"/>
    </source>
</evidence>
<dbReference type="PANTHER" id="PTHR35174">
    <property type="entry name" value="BLL7171 PROTEIN-RELATED"/>
    <property type="match status" value="1"/>
</dbReference>
<name>A0A4R0GID0_9ACTN</name>
<dbReference type="SUPFAM" id="SSF54909">
    <property type="entry name" value="Dimeric alpha+beta barrel"/>
    <property type="match status" value="1"/>
</dbReference>
<protein>
    <recommendedName>
        <fullName evidence="3">YCII-related domain-containing protein</fullName>
    </recommendedName>
</protein>
<dbReference type="PANTHER" id="PTHR35174:SF3">
    <property type="entry name" value="BLL7171 PROTEIN"/>
    <property type="match status" value="1"/>
</dbReference>
<dbReference type="EMBL" id="SJJR01000009">
    <property type="protein sequence ID" value="TCB96507.1"/>
    <property type="molecule type" value="Genomic_DNA"/>
</dbReference>
<dbReference type="InterPro" id="IPR011008">
    <property type="entry name" value="Dimeric_a/b-barrel"/>
</dbReference>
<sequence>MAVPSLRVRHGRRRASAARRDRRRLGCGPAIRSLSTCYNSASGQALTSCHLPDTTTLWGEFRMKYLMLIYGNEEIWGSLPAGDLTTLIGEVDAFNQELRARGELVDVQGLVTRARSVRMSGDTPVVTDGPYLEAKEYVGSYFVVDVDSEQRALEIARSYPGLRFGPGNSGGLEMWPLMTGTEQDH</sequence>
<dbReference type="AlphaFoldDB" id="A0A4R0GID0"/>
<dbReference type="OrthoDB" id="668782at2"/>
<gene>
    <name evidence="4" type="ORF">E0H26_15285</name>
</gene>
<dbReference type="Gene3D" id="3.30.70.1060">
    <property type="entry name" value="Dimeric alpha+beta barrel"/>
    <property type="match status" value="1"/>
</dbReference>
<comment type="similarity">
    <text evidence="1">Belongs to the YciI family.</text>
</comment>
<evidence type="ECO:0000313" key="4">
    <source>
        <dbReference type="EMBL" id="TCB96507.1"/>
    </source>
</evidence>
<dbReference type="InterPro" id="IPR005545">
    <property type="entry name" value="YCII"/>
</dbReference>
<dbReference type="Proteomes" id="UP000292274">
    <property type="component" value="Unassembled WGS sequence"/>
</dbReference>
<evidence type="ECO:0000259" key="3">
    <source>
        <dbReference type="Pfam" id="PF03795"/>
    </source>
</evidence>
<proteinExistence type="inferred from homology"/>
<comment type="caution">
    <text evidence="4">The sequence shown here is derived from an EMBL/GenBank/DDBJ whole genome shotgun (WGS) entry which is preliminary data.</text>
</comment>
<organism evidence="4 5">
    <name type="scientific">Micromonospora zingiberis</name>
    <dbReference type="NCBI Taxonomy" id="2053011"/>
    <lineage>
        <taxon>Bacteria</taxon>
        <taxon>Bacillati</taxon>
        <taxon>Actinomycetota</taxon>
        <taxon>Actinomycetes</taxon>
        <taxon>Micromonosporales</taxon>
        <taxon>Micromonosporaceae</taxon>
        <taxon>Micromonospora</taxon>
    </lineage>
</organism>
<evidence type="ECO:0000256" key="2">
    <source>
        <dbReference type="SAM" id="MobiDB-lite"/>
    </source>
</evidence>
<feature type="region of interest" description="Disordered" evidence="2">
    <location>
        <begin position="1"/>
        <end position="20"/>
    </location>
</feature>
<accession>A0A4R0GID0</accession>
<feature type="domain" description="YCII-related" evidence="3">
    <location>
        <begin position="63"/>
        <end position="161"/>
    </location>
</feature>
<evidence type="ECO:0000313" key="5">
    <source>
        <dbReference type="Proteomes" id="UP000292274"/>
    </source>
</evidence>
<keyword evidence="5" id="KW-1185">Reference proteome</keyword>
<dbReference type="Pfam" id="PF03795">
    <property type="entry name" value="YCII"/>
    <property type="match status" value="1"/>
</dbReference>
<reference evidence="4 5" key="1">
    <citation type="submission" date="2019-02" db="EMBL/GenBank/DDBJ databases">
        <title>Jishengella sp. nov., isolated from a root of Zingiber montanum.</title>
        <authorList>
            <person name="Kuncharoen N."/>
            <person name="Kudo T."/>
            <person name="Masahiro Y."/>
            <person name="Ohkuma M."/>
            <person name="Tanasupawat S."/>
        </authorList>
    </citation>
    <scope>NUCLEOTIDE SEQUENCE [LARGE SCALE GENOMIC DNA]</scope>
    <source>
        <strain evidence="4 5">PLAI 1-1</strain>
    </source>
</reference>